<dbReference type="AlphaFoldDB" id="A0A2N5GRD9"/>
<dbReference type="InterPro" id="IPR046866">
    <property type="entry name" value="FapA_N"/>
</dbReference>
<dbReference type="EMBL" id="PGVA01000004">
    <property type="protein sequence ID" value="PLR86015.1"/>
    <property type="molecule type" value="Genomic_DNA"/>
</dbReference>
<sequence length="525" mass="58137">MELYRDETILLEEESGSVFITVFKSGMTFVKLDRTLQALPQISITKFLPLKDALSAGYCEKLEIGEIKPPVDLEISRDSMTVKIRINCTEQHLKENLKSIKAEIRNMLEARGICEGILEHVIDHELKVQKDITVAAGTEAVDGQDAQLIYFQPSERKPSIKEDGKADFFDMHFLDEVDKGDWLGEKHDPTDGLPGRTIFGEILHPKKGKDRKLLYDAKTVMEYEEDGVIVLRALVKGVVEKKGNRIAVGDHLVVNGDVGLETGNIDFNGNITIKGIIMEGFSVTADKDISILGAMGLSGVESVTSRNGDIFIKGGAFGKGKTKIRAAKNIFIKHANECTLQAGENIMIAYYSVGCFLIAKNVMAHEKKGKLIGGVIEAKGKVVAGIVGNHLERKTMIHVEGFNRASIETELAGLVPEYDMATLHAERYAQQISSYESVLDQLNEQQKNQYALTKSNYEKELDKLNELDQKRTSLLSLLETKGEGEVTVGVTAYPETVIQIKSMIKRIHSTSHGTFYATGNILHHE</sequence>
<evidence type="ECO:0000313" key="5">
    <source>
        <dbReference type="Proteomes" id="UP000234951"/>
    </source>
</evidence>
<dbReference type="Pfam" id="PF03961">
    <property type="entry name" value="FapA"/>
    <property type="match status" value="1"/>
</dbReference>
<evidence type="ECO:0000259" key="2">
    <source>
        <dbReference type="Pfam" id="PF20250"/>
    </source>
</evidence>
<dbReference type="InterPro" id="IPR046865">
    <property type="entry name" value="FapA_b_solenoid"/>
</dbReference>
<feature type="domain" description="Flagellar Assembly Protein A N-terminal region" evidence="2">
    <location>
        <begin position="72"/>
        <end position="243"/>
    </location>
</feature>
<keyword evidence="6" id="KW-1185">Reference proteome</keyword>
<reference evidence="4 6" key="2">
    <citation type="submission" date="2017-12" db="EMBL/GenBank/DDBJ databases">
        <title>Comparative Functional Genomics of Dry Heat Resistant strains isolated from the Viking Spacecraft.</title>
        <authorList>
            <person name="Seuylemezian A."/>
            <person name="Cooper K."/>
            <person name="Vaishampayan P."/>
        </authorList>
    </citation>
    <scope>NUCLEOTIDE SEQUENCE [LARGE SCALE GENOMIC DNA]</scope>
    <source>
        <strain evidence="4 6">ATCC 29669</strain>
    </source>
</reference>
<keyword evidence="1" id="KW-0175">Coiled coil</keyword>
<dbReference type="PANTHER" id="PTHR38032:SF1">
    <property type="entry name" value="RNA-BINDING PROTEIN KHPB N-TERMINAL DOMAIN-CONTAINING PROTEIN"/>
    <property type="match status" value="1"/>
</dbReference>
<evidence type="ECO:0000313" key="4">
    <source>
        <dbReference type="EMBL" id="PLS00134.1"/>
    </source>
</evidence>
<dbReference type="Proteomes" id="UP000235114">
    <property type="component" value="Unassembled WGS sequence"/>
</dbReference>
<protein>
    <submittedName>
        <fullName evidence="3">DUF342 domain-containing protein</fullName>
    </submittedName>
</protein>
<dbReference type="Proteomes" id="UP000234951">
    <property type="component" value="Unassembled WGS sequence"/>
</dbReference>
<organism evidence="3 5">
    <name type="scientific">Bacillus canaveralius</name>
    <dbReference type="NCBI Taxonomy" id="1403243"/>
    <lineage>
        <taxon>Bacteria</taxon>
        <taxon>Bacillati</taxon>
        <taxon>Bacillota</taxon>
        <taxon>Bacilli</taxon>
        <taxon>Bacillales</taxon>
        <taxon>Bacillaceae</taxon>
        <taxon>Bacillus</taxon>
    </lineage>
</organism>
<dbReference type="OrthoDB" id="1279at2"/>
<feature type="coiled-coil region" evidence="1">
    <location>
        <begin position="425"/>
        <end position="467"/>
    </location>
</feature>
<name>A0A2N5GRD9_9BACI</name>
<dbReference type="EMBL" id="PGVD01000013">
    <property type="protein sequence ID" value="PLS00134.1"/>
    <property type="molecule type" value="Genomic_DNA"/>
</dbReference>
<accession>A0A2N5GRD9</accession>
<dbReference type="RefSeq" id="WP_101575679.1">
    <property type="nucleotide sequence ID" value="NZ_PGVA01000004.1"/>
</dbReference>
<evidence type="ECO:0000313" key="3">
    <source>
        <dbReference type="EMBL" id="PLR86015.1"/>
    </source>
</evidence>
<dbReference type="PANTHER" id="PTHR38032">
    <property type="entry name" value="POLYMERASE-RELATED"/>
    <property type="match status" value="1"/>
</dbReference>
<proteinExistence type="predicted"/>
<gene>
    <name evidence="3" type="ORF">CU635_02980</name>
    <name evidence="4" type="ORF">CVD25_04690</name>
</gene>
<evidence type="ECO:0000256" key="1">
    <source>
        <dbReference type="SAM" id="Coils"/>
    </source>
</evidence>
<reference evidence="3 5" key="1">
    <citation type="submission" date="2017-11" db="EMBL/GenBank/DDBJ databases">
        <title>Comparitive Functional Genomics of Dry Heat Resistant strains isolated from the Viking Spacecraft.</title>
        <authorList>
            <person name="Seuylemezian A."/>
            <person name="Cooper K."/>
            <person name="Vaishampayan P."/>
        </authorList>
    </citation>
    <scope>NUCLEOTIDE SEQUENCE [LARGE SCALE GENOMIC DNA]</scope>
    <source>
        <strain evidence="3 5">M4.6</strain>
    </source>
</reference>
<dbReference type="InterPro" id="IPR005646">
    <property type="entry name" value="FapA"/>
</dbReference>
<dbReference type="Pfam" id="PF20250">
    <property type="entry name" value="FapA_N"/>
    <property type="match status" value="1"/>
</dbReference>
<comment type="caution">
    <text evidence="3">The sequence shown here is derived from an EMBL/GenBank/DDBJ whole genome shotgun (WGS) entry which is preliminary data.</text>
</comment>
<evidence type="ECO:0000313" key="6">
    <source>
        <dbReference type="Proteomes" id="UP000235114"/>
    </source>
</evidence>